<keyword evidence="3" id="KW-1185">Reference proteome</keyword>
<organism evidence="2 3">
    <name type="scientific">Apodospora peruviana</name>
    <dbReference type="NCBI Taxonomy" id="516989"/>
    <lineage>
        <taxon>Eukaryota</taxon>
        <taxon>Fungi</taxon>
        <taxon>Dikarya</taxon>
        <taxon>Ascomycota</taxon>
        <taxon>Pezizomycotina</taxon>
        <taxon>Sordariomycetes</taxon>
        <taxon>Sordariomycetidae</taxon>
        <taxon>Sordariales</taxon>
        <taxon>Lasiosphaeriaceae</taxon>
        <taxon>Apodospora</taxon>
    </lineage>
</organism>
<protein>
    <recommendedName>
        <fullName evidence="4">LITAF domain-containing protein</fullName>
    </recommendedName>
</protein>
<evidence type="ECO:0000256" key="1">
    <source>
        <dbReference type="SAM" id="MobiDB-lite"/>
    </source>
</evidence>
<evidence type="ECO:0008006" key="4">
    <source>
        <dbReference type="Google" id="ProtNLM"/>
    </source>
</evidence>
<comment type="caution">
    <text evidence="2">The sequence shown here is derived from an EMBL/GenBank/DDBJ whole genome shotgun (WGS) entry which is preliminary data.</text>
</comment>
<feature type="compositionally biased region" description="Low complexity" evidence="1">
    <location>
        <begin position="76"/>
        <end position="90"/>
    </location>
</feature>
<feature type="region of interest" description="Disordered" evidence="1">
    <location>
        <begin position="1"/>
        <end position="121"/>
    </location>
</feature>
<feature type="compositionally biased region" description="Polar residues" evidence="1">
    <location>
        <begin position="100"/>
        <end position="109"/>
    </location>
</feature>
<reference evidence="2" key="1">
    <citation type="journal article" date="2023" name="Mol. Phylogenet. Evol.">
        <title>Genome-scale phylogeny and comparative genomics of the fungal order Sordariales.</title>
        <authorList>
            <person name="Hensen N."/>
            <person name="Bonometti L."/>
            <person name="Westerberg I."/>
            <person name="Brannstrom I.O."/>
            <person name="Guillou S."/>
            <person name="Cros-Aarteil S."/>
            <person name="Calhoun S."/>
            <person name="Haridas S."/>
            <person name="Kuo A."/>
            <person name="Mondo S."/>
            <person name="Pangilinan J."/>
            <person name="Riley R."/>
            <person name="LaButti K."/>
            <person name="Andreopoulos B."/>
            <person name="Lipzen A."/>
            <person name="Chen C."/>
            <person name="Yan M."/>
            <person name="Daum C."/>
            <person name="Ng V."/>
            <person name="Clum A."/>
            <person name="Steindorff A."/>
            <person name="Ohm R.A."/>
            <person name="Martin F."/>
            <person name="Silar P."/>
            <person name="Natvig D.O."/>
            <person name="Lalanne C."/>
            <person name="Gautier V."/>
            <person name="Ament-Velasquez S.L."/>
            <person name="Kruys A."/>
            <person name="Hutchinson M.I."/>
            <person name="Powell A.J."/>
            <person name="Barry K."/>
            <person name="Miller A.N."/>
            <person name="Grigoriev I.V."/>
            <person name="Debuchy R."/>
            <person name="Gladieux P."/>
            <person name="Hiltunen Thoren M."/>
            <person name="Johannesson H."/>
        </authorList>
    </citation>
    <scope>NUCLEOTIDE SEQUENCE</scope>
    <source>
        <strain evidence="2">CBS 118394</strain>
    </source>
</reference>
<feature type="compositionally biased region" description="Basic and acidic residues" evidence="1">
    <location>
        <begin position="1"/>
        <end position="26"/>
    </location>
</feature>
<gene>
    <name evidence="2" type="ORF">B0H66DRAFT_619059</name>
</gene>
<dbReference type="AlphaFoldDB" id="A0AAE0IB99"/>
<proteinExistence type="predicted"/>
<accession>A0AAE0IB99</accession>
<name>A0AAE0IB99_9PEZI</name>
<dbReference type="Proteomes" id="UP001283341">
    <property type="component" value="Unassembled WGS sequence"/>
</dbReference>
<evidence type="ECO:0000313" key="3">
    <source>
        <dbReference type="Proteomes" id="UP001283341"/>
    </source>
</evidence>
<dbReference type="EMBL" id="JAUEDM010000003">
    <property type="protein sequence ID" value="KAK3321833.1"/>
    <property type="molecule type" value="Genomic_DNA"/>
</dbReference>
<sequence length="154" mass="16891">MSEDPRSPEDKIAVDLESAQRRRDENLPEPVSNLHDETSLAPTPQAQPAGKYVPDEPQSAMSTTTEGPPRYRPTESMTNTNMSYMSSPSSAFVNPIESGTAATPMSDFSQQPQPQPQPTVTPLRLLADQSDTIDCPFCQRRSETKIKKSPSPVT</sequence>
<evidence type="ECO:0000313" key="2">
    <source>
        <dbReference type="EMBL" id="KAK3321833.1"/>
    </source>
</evidence>
<reference evidence="2" key="2">
    <citation type="submission" date="2023-06" db="EMBL/GenBank/DDBJ databases">
        <authorList>
            <consortium name="Lawrence Berkeley National Laboratory"/>
            <person name="Haridas S."/>
            <person name="Hensen N."/>
            <person name="Bonometti L."/>
            <person name="Westerberg I."/>
            <person name="Brannstrom I.O."/>
            <person name="Guillou S."/>
            <person name="Cros-Aarteil S."/>
            <person name="Calhoun S."/>
            <person name="Kuo A."/>
            <person name="Mondo S."/>
            <person name="Pangilinan J."/>
            <person name="Riley R."/>
            <person name="Labutti K."/>
            <person name="Andreopoulos B."/>
            <person name="Lipzen A."/>
            <person name="Chen C."/>
            <person name="Yanf M."/>
            <person name="Daum C."/>
            <person name="Ng V."/>
            <person name="Clum A."/>
            <person name="Steindorff A."/>
            <person name="Ohm R."/>
            <person name="Martin F."/>
            <person name="Silar P."/>
            <person name="Natvig D."/>
            <person name="Lalanne C."/>
            <person name="Gautier V."/>
            <person name="Ament-Velasquez S.L."/>
            <person name="Kruys A."/>
            <person name="Hutchinson M.I."/>
            <person name="Powell A.J."/>
            <person name="Barry K."/>
            <person name="Miller A.N."/>
            <person name="Grigoriev I.V."/>
            <person name="Debuchy R."/>
            <person name="Gladieux P."/>
            <person name="Thoren M.H."/>
            <person name="Johannesson H."/>
        </authorList>
    </citation>
    <scope>NUCLEOTIDE SEQUENCE</scope>
    <source>
        <strain evidence="2">CBS 118394</strain>
    </source>
</reference>